<dbReference type="SUPFAM" id="SSF159234">
    <property type="entry name" value="FomD-like"/>
    <property type="match status" value="1"/>
</dbReference>
<sequence length="172" mass="19335">MERPHPPKREVFDVPAGTNTDNKGFVRPVAVFRETAYGLYMSRAADHARFHHLESWLLPPLGLRVSIFHFRPAHDTGQRLYLDVGHFRGPDESGRWHSVDWYLDLVDHPGRPVELLDVDELVDAHRADLISREDTVAAVEIATTTMAGIAAAGHDVEAWLAAQGCPVRWRDG</sequence>
<comment type="caution">
    <text evidence="2">The sequence shown here is derived from an EMBL/GenBank/DDBJ whole genome shotgun (WGS) entry which is preliminary data.</text>
</comment>
<dbReference type="PIRSF" id="PIRSF012622">
    <property type="entry name" value="UCP012622"/>
    <property type="match status" value="1"/>
</dbReference>
<dbReference type="InterPro" id="IPR035930">
    <property type="entry name" value="FomD-like_sf"/>
</dbReference>
<evidence type="ECO:0000259" key="1">
    <source>
        <dbReference type="Pfam" id="PF04167"/>
    </source>
</evidence>
<organism evidence="2 3">
    <name type="scientific">Williamsia deligens</name>
    <dbReference type="NCBI Taxonomy" id="321325"/>
    <lineage>
        <taxon>Bacteria</taxon>
        <taxon>Bacillati</taxon>
        <taxon>Actinomycetota</taxon>
        <taxon>Actinomycetes</taxon>
        <taxon>Mycobacteriales</taxon>
        <taxon>Nocardiaceae</taxon>
        <taxon>Williamsia</taxon>
    </lineage>
</organism>
<feature type="domain" description="DUF402" evidence="1">
    <location>
        <begin position="31"/>
        <end position="153"/>
    </location>
</feature>
<dbReference type="EMBL" id="JBHTIL010000002">
    <property type="protein sequence ID" value="MFD0927206.1"/>
    <property type="molecule type" value="Genomic_DNA"/>
</dbReference>
<dbReference type="InterPro" id="IPR007295">
    <property type="entry name" value="DUF402"/>
</dbReference>
<dbReference type="Pfam" id="PF04167">
    <property type="entry name" value="DUF402"/>
    <property type="match status" value="1"/>
</dbReference>
<dbReference type="Proteomes" id="UP001597068">
    <property type="component" value="Unassembled WGS sequence"/>
</dbReference>
<dbReference type="Gene3D" id="2.40.380.10">
    <property type="entry name" value="FomD-like"/>
    <property type="match status" value="1"/>
</dbReference>
<accession>A0ABW3GDW3</accession>
<dbReference type="InterPro" id="IPR014465">
    <property type="entry name" value="UCP012622"/>
</dbReference>
<name>A0ABW3GDW3_9NOCA</name>
<reference evidence="3" key="1">
    <citation type="journal article" date="2019" name="Int. J. Syst. Evol. Microbiol.">
        <title>The Global Catalogue of Microorganisms (GCM) 10K type strain sequencing project: providing services to taxonomists for standard genome sequencing and annotation.</title>
        <authorList>
            <consortium name="The Broad Institute Genomics Platform"/>
            <consortium name="The Broad Institute Genome Sequencing Center for Infectious Disease"/>
            <person name="Wu L."/>
            <person name="Ma J."/>
        </authorList>
    </citation>
    <scope>NUCLEOTIDE SEQUENCE [LARGE SCALE GENOMIC DNA]</scope>
    <source>
        <strain evidence="3">CCUG 50873</strain>
    </source>
</reference>
<dbReference type="RefSeq" id="WP_253648862.1">
    <property type="nucleotide sequence ID" value="NZ_BAAAMO010000006.1"/>
</dbReference>
<evidence type="ECO:0000313" key="3">
    <source>
        <dbReference type="Proteomes" id="UP001597068"/>
    </source>
</evidence>
<evidence type="ECO:0000313" key="2">
    <source>
        <dbReference type="EMBL" id="MFD0927206.1"/>
    </source>
</evidence>
<protein>
    <submittedName>
        <fullName evidence="2">DUF402 domain-containing protein</fullName>
    </submittedName>
</protein>
<keyword evidence="3" id="KW-1185">Reference proteome</keyword>
<proteinExistence type="predicted"/>
<gene>
    <name evidence="2" type="ORF">ACFQ04_15820</name>
</gene>